<evidence type="ECO:0000256" key="1">
    <source>
        <dbReference type="SAM" id="SignalP"/>
    </source>
</evidence>
<evidence type="ECO:0000313" key="2">
    <source>
        <dbReference type="EMBL" id="CAF1264623.1"/>
    </source>
</evidence>
<feature type="chain" id="PRO_5032581575" evidence="1">
    <location>
        <begin position="27"/>
        <end position="391"/>
    </location>
</feature>
<evidence type="ECO:0000313" key="3">
    <source>
        <dbReference type="Proteomes" id="UP000663882"/>
    </source>
</evidence>
<organism evidence="2 3">
    <name type="scientific">Rotaria sordida</name>
    <dbReference type="NCBI Taxonomy" id="392033"/>
    <lineage>
        <taxon>Eukaryota</taxon>
        <taxon>Metazoa</taxon>
        <taxon>Spiralia</taxon>
        <taxon>Gnathifera</taxon>
        <taxon>Rotifera</taxon>
        <taxon>Eurotatoria</taxon>
        <taxon>Bdelloidea</taxon>
        <taxon>Philodinida</taxon>
        <taxon>Philodinidae</taxon>
        <taxon>Rotaria</taxon>
    </lineage>
</organism>
<feature type="signal peptide" evidence="1">
    <location>
        <begin position="1"/>
        <end position="26"/>
    </location>
</feature>
<gene>
    <name evidence="2" type="ORF">RFH988_LOCUS27863</name>
</gene>
<name>A0A815B1K0_9BILA</name>
<dbReference type="AlphaFoldDB" id="A0A815B1K0"/>
<reference evidence="2" key="1">
    <citation type="submission" date="2021-02" db="EMBL/GenBank/DDBJ databases">
        <authorList>
            <person name="Nowell W R."/>
        </authorList>
    </citation>
    <scope>NUCLEOTIDE SEQUENCE</scope>
</reference>
<comment type="caution">
    <text evidence="2">The sequence shown here is derived from an EMBL/GenBank/DDBJ whole genome shotgun (WGS) entry which is preliminary data.</text>
</comment>
<dbReference type="Proteomes" id="UP000663882">
    <property type="component" value="Unassembled WGS sequence"/>
</dbReference>
<sequence>MRQFTIPVVIALYMLCLITGQGIVDAQAIGCGCCPSPRCQTKPNPCSSNSDCECLWMTMTGGGICADTVISCKDLLPCGNDNKTCSVPNSVCVNNTRCNIPVCYPIERASSQRCPLFFSTNLTDSTNLPDSTTLPGSTNLPDNLRQGIVDGQAIGCGCCPSPRCQTKPNPCSSNSDCECLWMTMTGRGMCADTVISCKDILPCGNDNKTCSAPNSVCVNNTRCNIPVCYPIERASSQRCPPFISINLTDSTNLTDNLRQGIVDGQAIGCGCCPSSHCQTKLNPCSSNSDCECLWMTMTGGGMCADTVISCKDLLPCGNDNKTCSAPNSACVNNTRCNIPVCYPIERASSQRCPPFISTNLTDSTNLPDSTTLPGSTNLTDNLRKFSSYLQC</sequence>
<proteinExistence type="predicted"/>
<keyword evidence="1" id="KW-0732">Signal</keyword>
<accession>A0A815B1K0</accession>
<protein>
    <submittedName>
        <fullName evidence="2">Uncharacterized protein</fullName>
    </submittedName>
</protein>
<dbReference type="EMBL" id="CAJNOO010002401">
    <property type="protein sequence ID" value="CAF1264623.1"/>
    <property type="molecule type" value="Genomic_DNA"/>
</dbReference>